<proteinExistence type="predicted"/>
<dbReference type="AlphaFoldDB" id="A0A0A2TIZ4"/>
<dbReference type="SUPFAM" id="SSF51445">
    <property type="entry name" value="(Trans)glycosidases"/>
    <property type="match status" value="1"/>
</dbReference>
<organism evidence="2 3">
    <name type="scientific">Pontibacillus yanchengensis Y32</name>
    <dbReference type="NCBI Taxonomy" id="1385514"/>
    <lineage>
        <taxon>Bacteria</taxon>
        <taxon>Bacillati</taxon>
        <taxon>Bacillota</taxon>
        <taxon>Bacilli</taxon>
        <taxon>Bacillales</taxon>
        <taxon>Bacillaceae</taxon>
        <taxon>Pontibacillus</taxon>
    </lineage>
</organism>
<dbReference type="InterPro" id="IPR015020">
    <property type="entry name" value="Rv2525c-like_Glyco_Hydro-like"/>
</dbReference>
<dbReference type="eggNOG" id="COG3291">
    <property type="taxonomic scope" value="Bacteria"/>
</dbReference>
<gene>
    <name evidence="2" type="ORF">N782_17090</name>
</gene>
<protein>
    <recommendedName>
        <fullName evidence="1">Rv2525c-like glycoside hydrolase-like domain-containing protein</fullName>
    </recommendedName>
</protein>
<dbReference type="OrthoDB" id="2080590at2"/>
<dbReference type="RefSeq" id="WP_036815993.1">
    <property type="nucleotide sequence ID" value="NZ_AVBF01000005.1"/>
</dbReference>
<dbReference type="EMBL" id="AVBF01000005">
    <property type="protein sequence ID" value="KGP74056.1"/>
    <property type="molecule type" value="Genomic_DNA"/>
</dbReference>
<dbReference type="Pfam" id="PF08924">
    <property type="entry name" value="Rv2525c_GlyHyd-like"/>
    <property type="match status" value="1"/>
</dbReference>
<sequence length="215" mass="24480">MGYVWGVDSTQKVTKELYDCVLKTFGKPEYWGRYLTTVPNASQGLTSEEITFLQNSGTKVLPIYNNFKDATGYRKGKVTAQNAAFHAQRLKFPKGRLLFANIEKFFDVDESWIRGYVDGLYSTDYKPGFYIDPVNGPFSSAYCKAVSKDSRVSNQSVLWSTLPDRGVSKARKAPKFNPTKPTCKSNVWGWQYGRNAKNCPINTNLVDDRLYNMLW</sequence>
<evidence type="ECO:0000313" key="3">
    <source>
        <dbReference type="Proteomes" id="UP000030147"/>
    </source>
</evidence>
<keyword evidence="3" id="KW-1185">Reference proteome</keyword>
<evidence type="ECO:0000313" key="2">
    <source>
        <dbReference type="EMBL" id="KGP74056.1"/>
    </source>
</evidence>
<reference evidence="2 3" key="1">
    <citation type="journal article" date="2015" name="Stand. Genomic Sci.">
        <title>High quality draft genome sequence of the moderately halophilic bacterium Pontibacillus yanchengensis Y32(T) and comparison among Pontibacillus genomes.</title>
        <authorList>
            <person name="Huang J."/>
            <person name="Qiao Z.X."/>
            <person name="Tang J.W."/>
            <person name="Wang G."/>
        </authorList>
    </citation>
    <scope>NUCLEOTIDE SEQUENCE [LARGE SCALE GENOMIC DNA]</scope>
    <source>
        <strain evidence="2 3">Y32</strain>
    </source>
</reference>
<evidence type="ECO:0000259" key="1">
    <source>
        <dbReference type="Pfam" id="PF08924"/>
    </source>
</evidence>
<accession>A0A0A2TIZ4</accession>
<dbReference type="InterPro" id="IPR017853">
    <property type="entry name" value="GH"/>
</dbReference>
<feature type="domain" description="Rv2525c-like glycoside hydrolase-like" evidence="1">
    <location>
        <begin position="30"/>
        <end position="132"/>
    </location>
</feature>
<dbReference type="STRING" id="1385514.N782_17090"/>
<dbReference type="Gene3D" id="3.20.20.80">
    <property type="entry name" value="Glycosidases"/>
    <property type="match status" value="1"/>
</dbReference>
<comment type="caution">
    <text evidence="2">The sequence shown here is derived from an EMBL/GenBank/DDBJ whole genome shotgun (WGS) entry which is preliminary data.</text>
</comment>
<name>A0A0A2TIZ4_9BACI</name>
<dbReference type="Proteomes" id="UP000030147">
    <property type="component" value="Unassembled WGS sequence"/>
</dbReference>